<evidence type="ECO:0000256" key="5">
    <source>
        <dbReference type="ARBA" id="ARBA00022475"/>
    </source>
</evidence>
<feature type="transmembrane region" description="Helical" evidence="13">
    <location>
        <begin position="6"/>
        <end position="28"/>
    </location>
</feature>
<feature type="transmembrane region" description="Helical" evidence="13">
    <location>
        <begin position="72"/>
        <end position="92"/>
    </location>
</feature>
<evidence type="ECO:0000256" key="8">
    <source>
        <dbReference type="ARBA" id="ARBA00022737"/>
    </source>
</evidence>
<evidence type="ECO:0000256" key="4">
    <source>
        <dbReference type="ARBA" id="ARBA00022448"/>
    </source>
</evidence>
<dbReference type="GO" id="GO:0005886">
    <property type="term" value="C:plasma membrane"/>
    <property type="evidence" value="ECO:0007669"/>
    <property type="project" value="UniProtKB-SubCell"/>
</dbReference>
<dbReference type="WBParaSite" id="PgR019_g099_t01">
    <property type="protein sequence ID" value="PgR019_g099_t01"/>
    <property type="gene ID" value="PgR019_g099"/>
</dbReference>
<feature type="transmembrane region" description="Helical" evidence="13">
    <location>
        <begin position="104"/>
        <end position="122"/>
    </location>
</feature>
<keyword evidence="11 13" id="KW-0472">Membrane</keyword>
<evidence type="ECO:0000256" key="9">
    <source>
        <dbReference type="ARBA" id="ARBA00022989"/>
    </source>
</evidence>
<feature type="transmembrane region" description="Helical" evidence="13">
    <location>
        <begin position="193"/>
        <end position="214"/>
    </location>
</feature>
<feature type="transmembrane region" description="Helical" evidence="13">
    <location>
        <begin position="166"/>
        <end position="187"/>
    </location>
</feature>
<keyword evidence="6 13" id="KW-0762">Sugar transport</keyword>
<feature type="transmembrane region" description="Helical" evidence="13">
    <location>
        <begin position="134"/>
        <end position="154"/>
    </location>
</feature>
<evidence type="ECO:0000256" key="3">
    <source>
        <dbReference type="ARBA" id="ARBA00007809"/>
    </source>
</evidence>
<evidence type="ECO:0000256" key="12">
    <source>
        <dbReference type="ARBA" id="ARBA00055578"/>
    </source>
</evidence>
<reference evidence="15 16" key="1">
    <citation type="submission" date="2022-11" db="UniProtKB">
        <authorList>
            <consortium name="WormBaseParasite"/>
        </authorList>
    </citation>
    <scope>IDENTIFICATION</scope>
</reference>
<evidence type="ECO:0000256" key="1">
    <source>
        <dbReference type="ARBA" id="ARBA00004651"/>
    </source>
</evidence>
<evidence type="ECO:0000256" key="7">
    <source>
        <dbReference type="ARBA" id="ARBA00022692"/>
    </source>
</evidence>
<dbReference type="Proteomes" id="UP000887569">
    <property type="component" value="Unplaced"/>
</dbReference>
<evidence type="ECO:0000313" key="14">
    <source>
        <dbReference type="Proteomes" id="UP000887569"/>
    </source>
</evidence>
<comment type="caution">
    <text evidence="13">Lacks conserved residue(s) required for the propagation of feature annotation.</text>
</comment>
<keyword evidence="14" id="KW-1185">Reference proteome</keyword>
<dbReference type="InterPro" id="IPR004316">
    <property type="entry name" value="SWEET_rpt"/>
</dbReference>
<keyword evidence="8" id="KW-0677">Repeat</keyword>
<name>A0A915AXI5_PARUN</name>
<protein>
    <recommendedName>
        <fullName evidence="13">Sugar transporter SWEET</fullName>
    </recommendedName>
</protein>
<proteinExistence type="inferred from homology"/>
<comment type="similarity">
    <text evidence="3 13">Belongs to the SWEET sugar transporter family.</text>
</comment>
<dbReference type="GO" id="GO:0051119">
    <property type="term" value="F:sugar transmembrane transporter activity"/>
    <property type="evidence" value="ECO:0007669"/>
    <property type="project" value="InterPro"/>
</dbReference>
<dbReference type="FunFam" id="1.20.1280.290:FF:000004">
    <property type="entry name" value="Sugar transporter SWEET"/>
    <property type="match status" value="1"/>
</dbReference>
<sequence>MQNDDTQIAFIVRIVSSVAVVSTICLFLTGFEICWRIKKRGSTEDISSAPFHTGFVSGFLWLHYGILKEDRAVLYVNAVSSSLYTFYLLYYCLKTPYPMKRRQLRFAAIEIIFLSLIHLYVKCSQYAKEIILDHLGYICVVFNVATVAAPLLALGEVIRSKTTKNLPLPLCIATLLVTSEWLLYGFLVEDFFIKFPNAIAVTISIAQIVPFAIYPRKGKISLSTKTNVHM</sequence>
<comment type="function">
    <text evidence="13">Mediates sugar transport across membranes.</text>
</comment>
<dbReference type="Pfam" id="PF03083">
    <property type="entry name" value="MtN3_slv"/>
    <property type="match status" value="2"/>
</dbReference>
<evidence type="ECO:0000256" key="10">
    <source>
        <dbReference type="ARBA" id="ARBA00023034"/>
    </source>
</evidence>
<evidence type="ECO:0000313" key="16">
    <source>
        <dbReference type="WBParaSite" id="PgR019_g099_t02"/>
    </source>
</evidence>
<dbReference type="Gene3D" id="1.20.1280.290">
    <property type="match status" value="2"/>
</dbReference>
<evidence type="ECO:0000313" key="15">
    <source>
        <dbReference type="WBParaSite" id="PgR019_g099_t01"/>
    </source>
</evidence>
<dbReference type="WBParaSite" id="PgR019_g099_t03">
    <property type="protein sequence ID" value="PgR019_g099_t03"/>
    <property type="gene ID" value="PgR019_g099"/>
</dbReference>
<keyword evidence="9 13" id="KW-1133">Transmembrane helix</keyword>
<dbReference type="PANTHER" id="PTHR10791:SF112">
    <property type="entry name" value="SUGAR TRANSPORTER SWEET1"/>
    <property type="match status" value="1"/>
</dbReference>
<dbReference type="InterPro" id="IPR047664">
    <property type="entry name" value="SWEET"/>
</dbReference>
<evidence type="ECO:0000256" key="11">
    <source>
        <dbReference type="ARBA" id="ARBA00023136"/>
    </source>
</evidence>
<evidence type="ECO:0000256" key="13">
    <source>
        <dbReference type="RuleBase" id="RU910715"/>
    </source>
</evidence>
<comment type="subcellular location">
    <subcellularLocation>
        <location evidence="1">Cell membrane</location>
        <topology evidence="1">Multi-pass membrane protein</topology>
    </subcellularLocation>
    <subcellularLocation>
        <location evidence="2">Golgi apparatus membrane</location>
        <topology evidence="2">Multi-pass membrane protein</topology>
    </subcellularLocation>
</comment>
<organism evidence="14 15">
    <name type="scientific">Parascaris univalens</name>
    <name type="common">Nematode worm</name>
    <dbReference type="NCBI Taxonomy" id="6257"/>
    <lineage>
        <taxon>Eukaryota</taxon>
        <taxon>Metazoa</taxon>
        <taxon>Ecdysozoa</taxon>
        <taxon>Nematoda</taxon>
        <taxon>Chromadorea</taxon>
        <taxon>Rhabditida</taxon>
        <taxon>Spirurina</taxon>
        <taxon>Ascaridomorpha</taxon>
        <taxon>Ascaridoidea</taxon>
        <taxon>Ascarididae</taxon>
        <taxon>Parascaris</taxon>
    </lineage>
</organism>
<comment type="function">
    <text evidence="12">Mediates both low-affinity uptake and efflux of sugar across the membrane.</text>
</comment>
<accession>A0A915AXI5</accession>
<keyword evidence="4 13" id="KW-0813">Transport</keyword>
<dbReference type="WBParaSite" id="PgR019_g099_t02">
    <property type="protein sequence ID" value="PgR019_g099_t02"/>
    <property type="gene ID" value="PgR019_g099"/>
</dbReference>
<dbReference type="FunFam" id="1.20.1280.290:FF:000010">
    <property type="entry name" value="Sugar transporter SWEET"/>
    <property type="match status" value="1"/>
</dbReference>
<keyword evidence="5" id="KW-1003">Cell membrane</keyword>
<keyword evidence="7 13" id="KW-0812">Transmembrane</keyword>
<dbReference type="GO" id="GO:0000139">
    <property type="term" value="C:Golgi membrane"/>
    <property type="evidence" value="ECO:0007669"/>
    <property type="project" value="UniProtKB-SubCell"/>
</dbReference>
<evidence type="ECO:0000256" key="6">
    <source>
        <dbReference type="ARBA" id="ARBA00022597"/>
    </source>
</evidence>
<evidence type="ECO:0000256" key="2">
    <source>
        <dbReference type="ARBA" id="ARBA00004653"/>
    </source>
</evidence>
<dbReference type="PANTHER" id="PTHR10791">
    <property type="entry name" value="RAG1-ACTIVATING PROTEIN 1"/>
    <property type="match status" value="1"/>
</dbReference>
<keyword evidence="10" id="KW-0333">Golgi apparatus</keyword>
<dbReference type="AlphaFoldDB" id="A0A915AXI5"/>